<accession>A0A2A5WB58</accession>
<keyword evidence="1" id="KW-1133">Transmembrane helix</keyword>
<evidence type="ECO:0000256" key="1">
    <source>
        <dbReference type="SAM" id="Phobius"/>
    </source>
</evidence>
<proteinExistence type="predicted"/>
<dbReference type="Proteomes" id="UP000219329">
    <property type="component" value="Unassembled WGS sequence"/>
</dbReference>
<reference evidence="2 3" key="1">
    <citation type="submission" date="2017-08" db="EMBL/GenBank/DDBJ databases">
        <title>Fine stratification of microbial communities through a metagenomic profile of the photic zone.</title>
        <authorList>
            <person name="Haro-Moreno J.M."/>
            <person name="Lopez-Perez M."/>
            <person name="De La Torre J."/>
            <person name="Picazo A."/>
            <person name="Camacho A."/>
            <person name="Rodriguez-Valera F."/>
        </authorList>
    </citation>
    <scope>NUCLEOTIDE SEQUENCE [LARGE SCALE GENOMIC DNA]</scope>
    <source>
        <strain evidence="2">MED-G28</strain>
    </source>
</reference>
<dbReference type="Pfam" id="PF11288">
    <property type="entry name" value="DUF3089"/>
    <property type="match status" value="1"/>
</dbReference>
<keyword evidence="1" id="KW-0812">Transmembrane</keyword>
<evidence type="ECO:0000313" key="3">
    <source>
        <dbReference type="Proteomes" id="UP000219329"/>
    </source>
</evidence>
<keyword evidence="1" id="KW-0472">Membrane</keyword>
<feature type="transmembrane region" description="Helical" evidence="1">
    <location>
        <begin position="7"/>
        <end position="32"/>
    </location>
</feature>
<organism evidence="2 3">
    <name type="scientific">OM182 bacterium MED-G28</name>
    <dbReference type="NCBI Taxonomy" id="1986256"/>
    <lineage>
        <taxon>Bacteria</taxon>
        <taxon>Pseudomonadati</taxon>
        <taxon>Pseudomonadota</taxon>
        <taxon>Gammaproteobacteria</taxon>
        <taxon>OMG group</taxon>
        <taxon>OM182 clade</taxon>
    </lineage>
</organism>
<dbReference type="InterPro" id="IPR021440">
    <property type="entry name" value="DUF3089"/>
</dbReference>
<evidence type="ECO:0008006" key="4">
    <source>
        <dbReference type="Google" id="ProtNLM"/>
    </source>
</evidence>
<gene>
    <name evidence="2" type="ORF">CNF02_07025</name>
</gene>
<protein>
    <recommendedName>
        <fullName evidence="4">DUF3089 domain-containing protein</fullName>
    </recommendedName>
</protein>
<sequence>MKKRKIFVYSFVALIAVGIGLYITGVGGRLLMSGINAIAGPPGDFDPDNVITPTPDYSLIENWAAHPETIDPADLSPEGIIVPVQGELPIDVFFVHPTGYLTPISWISPMDPNSGTEENVNWVMANQASAFNGCCNVYAPRYRQANIFAYLGSEEERENILGFAYQDVKRAFEYYLNNYNSGKPFVLASHSQGTHHSMQLLSDIIDRSDIHERMVAAYLIGAVNIPLSPEWFAEMENIEPCNNASDLGCVIHWDTMPDGGSVVERPAPSVCTNPLVWSLDGEAASVEQHAGIVIPQHSYNLFFSGSEDTAQGKIFNSLAAPILGLTGAQCRDGTLFVERLEDPAFRESGFAGASYHLFDYNMFYMNIHENARFRSETFLSAQ</sequence>
<evidence type="ECO:0000313" key="2">
    <source>
        <dbReference type="EMBL" id="PDH33775.1"/>
    </source>
</evidence>
<dbReference type="EMBL" id="NTJZ01000006">
    <property type="protein sequence ID" value="PDH33775.1"/>
    <property type="molecule type" value="Genomic_DNA"/>
</dbReference>
<comment type="caution">
    <text evidence="2">The sequence shown here is derived from an EMBL/GenBank/DDBJ whole genome shotgun (WGS) entry which is preliminary data.</text>
</comment>
<dbReference type="AlphaFoldDB" id="A0A2A5WB58"/>
<name>A0A2A5WB58_9GAMM</name>
<dbReference type="InterPro" id="IPR029058">
    <property type="entry name" value="AB_hydrolase_fold"/>
</dbReference>
<dbReference type="SUPFAM" id="SSF53474">
    <property type="entry name" value="alpha/beta-Hydrolases"/>
    <property type="match status" value="1"/>
</dbReference>